<evidence type="ECO:0000313" key="2">
    <source>
        <dbReference type="EMBL" id="MBW60767.1"/>
    </source>
</evidence>
<proteinExistence type="predicted"/>
<evidence type="ECO:0000256" key="1">
    <source>
        <dbReference type="SAM" id="SignalP"/>
    </source>
</evidence>
<dbReference type="AlphaFoldDB" id="A0A2M4C610"/>
<protein>
    <submittedName>
        <fullName evidence="2">Putative secreted protein</fullName>
    </submittedName>
</protein>
<accession>A0A2M4C610</accession>
<reference evidence="2" key="1">
    <citation type="submission" date="2018-01" db="EMBL/GenBank/DDBJ databases">
        <title>An insight into the sialome of Amazonian anophelines.</title>
        <authorList>
            <person name="Ribeiro J.M."/>
            <person name="Scarpassa V."/>
            <person name="Calvo E."/>
        </authorList>
    </citation>
    <scope>NUCLEOTIDE SEQUENCE</scope>
    <source>
        <tissue evidence="2">Salivary glands</tissue>
    </source>
</reference>
<feature type="chain" id="PRO_5014792130" evidence="1">
    <location>
        <begin position="21"/>
        <end position="166"/>
    </location>
</feature>
<sequence>MILFVLLVFGIAGHLHVALSVVSDSGSLDRFNHDLMGIVDHVQGNVRNNEYNRVVNVEVLERIHLTRTVLHSMHQVAVNGEGVLVGGTFVLFADLGLHNNAVSVENKLERHKALIKLLHINGPAVGYGMIGGIKDPFVEDGCLGYIIVVRSVLVHWVDHAAINISE</sequence>
<dbReference type="EMBL" id="GGFJ01011626">
    <property type="protein sequence ID" value="MBW60767.1"/>
    <property type="molecule type" value="Transcribed_RNA"/>
</dbReference>
<name>A0A2M4C610_9DIPT</name>
<organism evidence="2">
    <name type="scientific">Anopheles marajoara</name>
    <dbReference type="NCBI Taxonomy" id="58244"/>
    <lineage>
        <taxon>Eukaryota</taxon>
        <taxon>Metazoa</taxon>
        <taxon>Ecdysozoa</taxon>
        <taxon>Arthropoda</taxon>
        <taxon>Hexapoda</taxon>
        <taxon>Insecta</taxon>
        <taxon>Pterygota</taxon>
        <taxon>Neoptera</taxon>
        <taxon>Endopterygota</taxon>
        <taxon>Diptera</taxon>
        <taxon>Nematocera</taxon>
        <taxon>Culicoidea</taxon>
        <taxon>Culicidae</taxon>
        <taxon>Anophelinae</taxon>
        <taxon>Anopheles</taxon>
    </lineage>
</organism>
<keyword evidence="1" id="KW-0732">Signal</keyword>
<feature type="signal peptide" evidence="1">
    <location>
        <begin position="1"/>
        <end position="20"/>
    </location>
</feature>